<keyword evidence="6 12" id="KW-0812">Transmembrane</keyword>
<reference evidence="14" key="1">
    <citation type="submission" date="2018-10" db="EMBL/GenBank/DDBJ databases">
        <title>Acidithiobacillus sulfuriphilus sp. nov.: an extremely acidophilic sulfur-oxidizing chemolithotroph isolated from a neutral pH environment.</title>
        <authorList>
            <person name="Falagan C."/>
            <person name="Moya-Beltran A."/>
            <person name="Quatrini R."/>
            <person name="Johnson D.B."/>
        </authorList>
    </citation>
    <scope>NUCLEOTIDE SEQUENCE [LARGE SCALE GENOMIC DNA]</scope>
    <source>
        <strain evidence="14">CJ-2</strain>
    </source>
</reference>
<evidence type="ECO:0000256" key="8">
    <source>
        <dbReference type="ARBA" id="ARBA00022982"/>
    </source>
</evidence>
<dbReference type="PANTHER" id="PTHR30485:SF0">
    <property type="entry name" value="NI_FE-HYDROGENASE 1 B-TYPE CYTOCHROME SUBUNIT-RELATED"/>
    <property type="match status" value="1"/>
</dbReference>
<gene>
    <name evidence="14" type="primary">cybH</name>
    <name evidence="14" type="ORF">EC580_07790</name>
</gene>
<dbReference type="OrthoDB" id="197262at2"/>
<evidence type="ECO:0000256" key="11">
    <source>
        <dbReference type="ARBA" id="ARBA00023136"/>
    </source>
</evidence>
<organism evidence="14">
    <name type="scientific">Acidithiobacillus sulfuriphilus</name>
    <dbReference type="NCBI Taxonomy" id="1867749"/>
    <lineage>
        <taxon>Bacteria</taxon>
        <taxon>Pseudomonadati</taxon>
        <taxon>Pseudomonadota</taxon>
        <taxon>Acidithiobacillia</taxon>
        <taxon>Acidithiobacillales</taxon>
        <taxon>Acidithiobacillaceae</taxon>
        <taxon>Acidithiobacillus</taxon>
    </lineage>
</organism>
<dbReference type="AlphaFoldDB" id="A0A3M8R4J5"/>
<dbReference type="PRINTS" id="PR00161">
    <property type="entry name" value="NIHGNASECYTB"/>
</dbReference>
<comment type="similarity">
    <text evidence="2">Belongs to the HupC/HyaC/HydC family.</text>
</comment>
<evidence type="ECO:0000256" key="4">
    <source>
        <dbReference type="ARBA" id="ARBA00022475"/>
    </source>
</evidence>
<evidence type="ECO:0000256" key="7">
    <source>
        <dbReference type="ARBA" id="ARBA00022723"/>
    </source>
</evidence>
<dbReference type="EMBL" id="RIZI01000165">
    <property type="protein sequence ID" value="RNF62134.1"/>
    <property type="molecule type" value="Genomic_DNA"/>
</dbReference>
<dbReference type="SUPFAM" id="SSF81342">
    <property type="entry name" value="Transmembrane di-heme cytochromes"/>
    <property type="match status" value="1"/>
</dbReference>
<feature type="transmembrane region" description="Helical" evidence="12">
    <location>
        <begin position="62"/>
        <end position="83"/>
    </location>
</feature>
<dbReference type="GO" id="GO:0005886">
    <property type="term" value="C:plasma membrane"/>
    <property type="evidence" value="ECO:0007669"/>
    <property type="project" value="UniProtKB-SubCell"/>
</dbReference>
<dbReference type="InterPro" id="IPR051542">
    <property type="entry name" value="Hydrogenase_cytochrome"/>
</dbReference>
<keyword evidence="4" id="KW-1003">Cell membrane</keyword>
<comment type="subcellular location">
    <subcellularLocation>
        <location evidence="1">Cell membrane</location>
        <topology evidence="1">Multi-pass membrane protein</topology>
    </subcellularLocation>
</comment>
<keyword evidence="9 12" id="KW-1133">Transmembrane helix</keyword>
<dbReference type="InterPro" id="IPR016174">
    <property type="entry name" value="Di-haem_cyt_TM"/>
</dbReference>
<evidence type="ECO:0000256" key="10">
    <source>
        <dbReference type="ARBA" id="ARBA00023004"/>
    </source>
</evidence>
<dbReference type="NCBIfam" id="TIGR02125">
    <property type="entry name" value="CytB-hydogenase"/>
    <property type="match status" value="1"/>
</dbReference>
<evidence type="ECO:0000256" key="9">
    <source>
        <dbReference type="ARBA" id="ARBA00022989"/>
    </source>
</evidence>
<evidence type="ECO:0000256" key="12">
    <source>
        <dbReference type="SAM" id="Phobius"/>
    </source>
</evidence>
<dbReference type="GO" id="GO:0005506">
    <property type="term" value="F:iron ion binding"/>
    <property type="evidence" value="ECO:0007669"/>
    <property type="project" value="InterPro"/>
</dbReference>
<dbReference type="InterPro" id="IPR000516">
    <property type="entry name" value="Ni-dep_Hydgase_cyt-B"/>
</dbReference>
<protein>
    <submittedName>
        <fullName evidence="14">Ni/Fe-hydrogenase, b-type cytochrome subunit</fullName>
    </submittedName>
</protein>
<keyword evidence="5" id="KW-0349">Heme</keyword>
<dbReference type="Pfam" id="PF01292">
    <property type="entry name" value="Ni_hydr_CYTB"/>
    <property type="match status" value="1"/>
</dbReference>
<evidence type="ECO:0000256" key="5">
    <source>
        <dbReference type="ARBA" id="ARBA00022617"/>
    </source>
</evidence>
<keyword evidence="8" id="KW-0249">Electron transport</keyword>
<dbReference type="FunFam" id="1.20.950.20:FF:000003">
    <property type="entry name" value="Ni/Fe-hydrogenase 1 b-type cytochrome subunit"/>
    <property type="match status" value="1"/>
</dbReference>
<feature type="transmembrane region" description="Helical" evidence="12">
    <location>
        <begin position="131"/>
        <end position="155"/>
    </location>
</feature>
<feature type="domain" description="Cytochrome b561 bacterial/Ni-hydrogenase" evidence="13">
    <location>
        <begin position="15"/>
        <end position="223"/>
    </location>
</feature>
<keyword evidence="7" id="KW-0479">Metal-binding</keyword>
<keyword evidence="11 12" id="KW-0472">Membrane</keyword>
<dbReference type="InterPro" id="IPR011577">
    <property type="entry name" value="Cyt_b561_bac/Ni-Hgenase"/>
</dbReference>
<proteinExistence type="inferred from homology"/>
<dbReference type="GO" id="GO:0022904">
    <property type="term" value="P:respiratory electron transport chain"/>
    <property type="evidence" value="ECO:0007669"/>
    <property type="project" value="InterPro"/>
</dbReference>
<dbReference type="RefSeq" id="WP_123103815.1">
    <property type="nucleotide sequence ID" value="NZ_CP127527.1"/>
</dbReference>
<feature type="transmembrane region" description="Helical" evidence="12">
    <location>
        <begin position="186"/>
        <end position="206"/>
    </location>
</feature>
<name>A0A3M8R4J5_9PROT</name>
<evidence type="ECO:0000256" key="1">
    <source>
        <dbReference type="ARBA" id="ARBA00004651"/>
    </source>
</evidence>
<evidence type="ECO:0000256" key="6">
    <source>
        <dbReference type="ARBA" id="ARBA00022692"/>
    </source>
</evidence>
<evidence type="ECO:0000256" key="2">
    <source>
        <dbReference type="ARBA" id="ARBA00008622"/>
    </source>
</evidence>
<keyword evidence="3" id="KW-0813">Transport</keyword>
<dbReference type="PANTHER" id="PTHR30485">
    <property type="entry name" value="NI/FE-HYDROGENASE 1 B-TYPE CYTOCHROME SUBUNIT"/>
    <property type="match status" value="1"/>
</dbReference>
<evidence type="ECO:0000313" key="14">
    <source>
        <dbReference type="EMBL" id="RNF62134.1"/>
    </source>
</evidence>
<dbReference type="GO" id="GO:0009055">
    <property type="term" value="F:electron transfer activity"/>
    <property type="evidence" value="ECO:0007669"/>
    <property type="project" value="InterPro"/>
</dbReference>
<comment type="caution">
    <text evidence="14">The sequence shown here is derived from an EMBL/GenBank/DDBJ whole genome shotgun (WGS) entry which is preliminary data.</text>
</comment>
<keyword evidence="10" id="KW-0408">Iron</keyword>
<dbReference type="GO" id="GO:0020037">
    <property type="term" value="F:heme binding"/>
    <property type="evidence" value="ECO:0007669"/>
    <property type="project" value="TreeGrafter"/>
</dbReference>
<dbReference type="PROSITE" id="PS00883">
    <property type="entry name" value="NI_HGENASE_CYTB_2"/>
    <property type="match status" value="1"/>
</dbReference>
<evidence type="ECO:0000256" key="3">
    <source>
        <dbReference type="ARBA" id="ARBA00022448"/>
    </source>
</evidence>
<feature type="transmembrane region" description="Helical" evidence="12">
    <location>
        <begin position="22"/>
        <end position="42"/>
    </location>
</feature>
<accession>A0A3M8R4J5</accession>
<evidence type="ECO:0000259" key="13">
    <source>
        <dbReference type="Pfam" id="PF01292"/>
    </source>
</evidence>
<dbReference type="Gene3D" id="1.20.950.20">
    <property type="entry name" value="Transmembrane di-heme cytochromes, Chain C"/>
    <property type="match status" value="1"/>
</dbReference>
<sequence length="232" mass="26935">MTSQEPSQTASAVYVYEAPLRLWHWINAGAIVVLMITGYLIGNPPWPLQIGQPSNHYLMGDVRFLHFTAAYVFAIGLLFRVYWAFVGNAHARELFIVPIWKKTWWQGLWHEIRWYLFLDRKPRKYIGHNPLAQSAMFGLFVVGAVFQIITGFALYGEGTGYGSWQYNLFTSWVMPLFGNSQNVHTWHHLGMWYLVIFVIAHVYVAVREDIMSQQSMVSTMVSGWRYFRGDQS</sequence>